<organism evidence="1 2">
    <name type="scientific">Trifolium medium</name>
    <dbReference type="NCBI Taxonomy" id="97028"/>
    <lineage>
        <taxon>Eukaryota</taxon>
        <taxon>Viridiplantae</taxon>
        <taxon>Streptophyta</taxon>
        <taxon>Embryophyta</taxon>
        <taxon>Tracheophyta</taxon>
        <taxon>Spermatophyta</taxon>
        <taxon>Magnoliopsida</taxon>
        <taxon>eudicotyledons</taxon>
        <taxon>Gunneridae</taxon>
        <taxon>Pentapetalae</taxon>
        <taxon>rosids</taxon>
        <taxon>fabids</taxon>
        <taxon>Fabales</taxon>
        <taxon>Fabaceae</taxon>
        <taxon>Papilionoideae</taxon>
        <taxon>50 kb inversion clade</taxon>
        <taxon>NPAAA clade</taxon>
        <taxon>Hologalegina</taxon>
        <taxon>IRL clade</taxon>
        <taxon>Trifolieae</taxon>
        <taxon>Trifolium</taxon>
    </lineage>
</organism>
<dbReference type="Proteomes" id="UP000265520">
    <property type="component" value="Unassembled WGS sequence"/>
</dbReference>
<name>A0A392VE61_9FABA</name>
<reference evidence="1 2" key="1">
    <citation type="journal article" date="2018" name="Front. Plant Sci.">
        <title>Red Clover (Trifolium pratense) and Zigzag Clover (T. medium) - A Picture of Genomic Similarities and Differences.</title>
        <authorList>
            <person name="Dluhosova J."/>
            <person name="Istvanek J."/>
            <person name="Nedelnik J."/>
            <person name="Repkova J."/>
        </authorList>
    </citation>
    <scope>NUCLEOTIDE SEQUENCE [LARGE SCALE GENOMIC DNA]</scope>
    <source>
        <strain evidence="2">cv. 10/8</strain>
        <tissue evidence="1">Leaf</tissue>
    </source>
</reference>
<dbReference type="AlphaFoldDB" id="A0A392VE61"/>
<dbReference type="EMBL" id="LXQA011118796">
    <property type="protein sequence ID" value="MCI85569.1"/>
    <property type="molecule type" value="Genomic_DNA"/>
</dbReference>
<keyword evidence="2" id="KW-1185">Reference proteome</keyword>
<proteinExistence type="predicted"/>
<protein>
    <submittedName>
        <fullName evidence="1">Uncharacterized protein</fullName>
    </submittedName>
</protein>
<evidence type="ECO:0000313" key="1">
    <source>
        <dbReference type="EMBL" id="MCI85569.1"/>
    </source>
</evidence>
<sequence>MQGFLPPARRAGSDGVLRRDAEDVWRFFCQLCAAQGKDGASRQLVERKVESFCHLRVAQERMA</sequence>
<evidence type="ECO:0000313" key="2">
    <source>
        <dbReference type="Proteomes" id="UP000265520"/>
    </source>
</evidence>
<comment type="caution">
    <text evidence="1">The sequence shown here is derived from an EMBL/GenBank/DDBJ whole genome shotgun (WGS) entry which is preliminary data.</text>
</comment>
<accession>A0A392VE61</accession>
<feature type="non-terminal residue" evidence="1">
    <location>
        <position position="63"/>
    </location>
</feature>